<keyword evidence="3" id="KW-1185">Reference proteome</keyword>
<evidence type="ECO:0000256" key="1">
    <source>
        <dbReference type="SAM" id="Phobius"/>
    </source>
</evidence>
<keyword evidence="1" id="KW-0812">Transmembrane</keyword>
<feature type="transmembrane region" description="Helical" evidence="1">
    <location>
        <begin position="98"/>
        <end position="115"/>
    </location>
</feature>
<dbReference type="KEGG" id="orn:DV701_07755"/>
<dbReference type="InterPro" id="IPR022062">
    <property type="entry name" value="DUF3618"/>
</dbReference>
<accession>A0A345NLX7</accession>
<reference evidence="2 3" key="1">
    <citation type="submission" date="2018-07" db="EMBL/GenBank/DDBJ databases">
        <title>Complete genome sequencing of Ornithinimicrobium sp. AMA3305.</title>
        <authorList>
            <person name="Bae J.-W."/>
        </authorList>
    </citation>
    <scope>NUCLEOTIDE SEQUENCE [LARGE SCALE GENOMIC DNA]</scope>
    <source>
        <strain evidence="2 3">AMA3305</strain>
    </source>
</reference>
<protein>
    <submittedName>
        <fullName evidence="2">DUF3618 domain-containing protein</fullName>
    </submittedName>
</protein>
<sequence>MRVTSRVRGRTFCVIVSAVPPTIYPRGTTHMAGKQPARSVTEIEADLTATRNRMSRTVDELAYRVSPDTLKANAIASLKGKANDAAFDADGNPRLDRLAVVLGGVAGTAILLGLLRRAFHRG</sequence>
<evidence type="ECO:0000313" key="3">
    <source>
        <dbReference type="Proteomes" id="UP000253790"/>
    </source>
</evidence>
<evidence type="ECO:0000313" key="2">
    <source>
        <dbReference type="EMBL" id="AXH96035.1"/>
    </source>
</evidence>
<keyword evidence="1" id="KW-1133">Transmembrane helix</keyword>
<dbReference type="Pfam" id="PF12277">
    <property type="entry name" value="DUF3618"/>
    <property type="match status" value="1"/>
</dbReference>
<keyword evidence="1" id="KW-0472">Membrane</keyword>
<dbReference type="Proteomes" id="UP000253790">
    <property type="component" value="Chromosome"/>
</dbReference>
<dbReference type="OrthoDB" id="5149496at2"/>
<name>A0A345NLX7_9MICO</name>
<dbReference type="AlphaFoldDB" id="A0A345NLX7"/>
<dbReference type="EMBL" id="CP031229">
    <property type="protein sequence ID" value="AXH96035.1"/>
    <property type="molecule type" value="Genomic_DNA"/>
</dbReference>
<proteinExistence type="predicted"/>
<gene>
    <name evidence="2" type="ORF">DV701_07755</name>
</gene>
<organism evidence="2 3">
    <name type="scientific">Ornithinimicrobium avium</name>
    <dbReference type="NCBI Taxonomy" id="2283195"/>
    <lineage>
        <taxon>Bacteria</taxon>
        <taxon>Bacillati</taxon>
        <taxon>Actinomycetota</taxon>
        <taxon>Actinomycetes</taxon>
        <taxon>Micrococcales</taxon>
        <taxon>Ornithinimicrobiaceae</taxon>
        <taxon>Ornithinimicrobium</taxon>
    </lineage>
</organism>